<dbReference type="OrthoDB" id="5425061at2759"/>
<feature type="non-terminal residue" evidence="2">
    <location>
        <position position="1"/>
    </location>
</feature>
<gene>
    <name evidence="2" type="ORF">EPUL_006778</name>
</gene>
<evidence type="ECO:0000256" key="1">
    <source>
        <dbReference type="SAM" id="MobiDB-lite"/>
    </source>
</evidence>
<feature type="compositionally biased region" description="Basic residues" evidence="1">
    <location>
        <begin position="265"/>
        <end position="283"/>
    </location>
</feature>
<keyword evidence="3" id="KW-1185">Reference proteome</keyword>
<dbReference type="EMBL" id="PEDP01002946">
    <property type="protein sequence ID" value="POS82398.1"/>
    <property type="molecule type" value="Genomic_DNA"/>
</dbReference>
<name>A0A2S4PK36_9PEZI</name>
<dbReference type="STRING" id="225359.A0A2S4PK36"/>
<feature type="region of interest" description="Disordered" evidence="1">
    <location>
        <begin position="257"/>
        <end position="293"/>
    </location>
</feature>
<accession>A0A2S4PK36</accession>
<organism evidence="2 3">
    <name type="scientific">Erysiphe pulchra</name>
    <dbReference type="NCBI Taxonomy" id="225359"/>
    <lineage>
        <taxon>Eukaryota</taxon>
        <taxon>Fungi</taxon>
        <taxon>Dikarya</taxon>
        <taxon>Ascomycota</taxon>
        <taxon>Pezizomycotina</taxon>
        <taxon>Leotiomycetes</taxon>
        <taxon>Erysiphales</taxon>
        <taxon>Erysiphaceae</taxon>
        <taxon>Erysiphe</taxon>
    </lineage>
</organism>
<feature type="compositionally biased region" description="Basic and acidic residues" evidence="1">
    <location>
        <begin position="284"/>
        <end position="293"/>
    </location>
</feature>
<comment type="caution">
    <text evidence="2">The sequence shown here is derived from an EMBL/GenBank/DDBJ whole genome shotgun (WGS) entry which is preliminary data.</text>
</comment>
<evidence type="ECO:0000313" key="2">
    <source>
        <dbReference type="EMBL" id="POS82398.1"/>
    </source>
</evidence>
<reference evidence="2 3" key="1">
    <citation type="submission" date="2017-10" db="EMBL/GenBank/DDBJ databases">
        <title>Development of genomic resources for the powdery mildew, Erysiphe pulchra.</title>
        <authorList>
            <person name="Wadl P.A."/>
            <person name="Mack B.M."/>
            <person name="Moore G."/>
            <person name="Beltz S.B."/>
        </authorList>
    </citation>
    <scope>NUCLEOTIDE SEQUENCE [LARGE SCALE GENOMIC DNA]</scope>
    <source>
        <strain evidence="2">Cflorida</strain>
    </source>
</reference>
<dbReference type="AlphaFoldDB" id="A0A2S4PK36"/>
<dbReference type="Proteomes" id="UP000237438">
    <property type="component" value="Unassembled WGS sequence"/>
</dbReference>
<feature type="compositionally biased region" description="Basic residues" evidence="1">
    <location>
        <begin position="222"/>
        <end position="241"/>
    </location>
</feature>
<feature type="region of interest" description="Disordered" evidence="1">
    <location>
        <begin position="216"/>
        <end position="243"/>
    </location>
</feature>
<feature type="non-terminal residue" evidence="2">
    <location>
        <position position="293"/>
    </location>
</feature>
<evidence type="ECO:0000313" key="3">
    <source>
        <dbReference type="Proteomes" id="UP000237438"/>
    </source>
</evidence>
<dbReference type="Pfam" id="PF09428">
    <property type="entry name" value="DUF2011"/>
    <property type="match status" value="1"/>
</dbReference>
<protein>
    <submittedName>
        <fullName evidence="2">Uncharacterized protein</fullName>
    </submittedName>
</protein>
<proteinExistence type="predicted"/>
<sequence>VHRTDLCTSPPATLSCFKSEEKLTQKLAAIFGPVTTFSAPIIPVGTATSGCLLPSASCQNLSRVKIDDHAKNNIETISVAPDTEYNFYLFRNSGESSPQKIILEQDQTYFSESGLDYKDGGFLVSQRNRSYYFTSLECNEYKEQLVLSAVDGETVKQWSRKRAWGLEVPWRVQVLKAPNSTNRVVTKEIPKACQNILEISNELKISISSEVLKTQSQEKHTLNRRKKPSKKDRISMRKKQRTALAIEEERARLKELKEQAEKEKKIRRNRGKKIKRKIKKEKSKGHLQDIPKV</sequence>
<dbReference type="InterPro" id="IPR018555">
    <property type="entry name" value="C630.06c-like"/>
</dbReference>